<dbReference type="EMBL" id="VSRR010050617">
    <property type="protein sequence ID" value="MPC79243.1"/>
    <property type="molecule type" value="Genomic_DNA"/>
</dbReference>
<keyword evidence="3" id="KW-1185">Reference proteome</keyword>
<keyword evidence="1" id="KW-0472">Membrane</keyword>
<feature type="transmembrane region" description="Helical" evidence="1">
    <location>
        <begin position="40"/>
        <end position="60"/>
    </location>
</feature>
<evidence type="ECO:0000313" key="3">
    <source>
        <dbReference type="Proteomes" id="UP000324222"/>
    </source>
</evidence>
<proteinExistence type="predicted"/>
<accession>A0A5B7IAB3</accession>
<keyword evidence="1" id="KW-1133">Transmembrane helix</keyword>
<dbReference type="AlphaFoldDB" id="A0A5B7IAB3"/>
<keyword evidence="1" id="KW-0812">Transmembrane</keyword>
<sequence>MKSRLENCYNTAESAVHQRLSYRDVAGGKAGGGGVPPCQLLGLVVGYLKILIPIVISAGGNRRGFKVLSRY</sequence>
<name>A0A5B7IAB3_PORTR</name>
<gene>
    <name evidence="2" type="ORF">E2C01_073759</name>
</gene>
<protein>
    <submittedName>
        <fullName evidence="2">Uncharacterized protein</fullName>
    </submittedName>
</protein>
<comment type="caution">
    <text evidence="2">The sequence shown here is derived from an EMBL/GenBank/DDBJ whole genome shotgun (WGS) entry which is preliminary data.</text>
</comment>
<evidence type="ECO:0000256" key="1">
    <source>
        <dbReference type="SAM" id="Phobius"/>
    </source>
</evidence>
<organism evidence="2 3">
    <name type="scientific">Portunus trituberculatus</name>
    <name type="common">Swimming crab</name>
    <name type="synonym">Neptunus trituberculatus</name>
    <dbReference type="NCBI Taxonomy" id="210409"/>
    <lineage>
        <taxon>Eukaryota</taxon>
        <taxon>Metazoa</taxon>
        <taxon>Ecdysozoa</taxon>
        <taxon>Arthropoda</taxon>
        <taxon>Crustacea</taxon>
        <taxon>Multicrustacea</taxon>
        <taxon>Malacostraca</taxon>
        <taxon>Eumalacostraca</taxon>
        <taxon>Eucarida</taxon>
        <taxon>Decapoda</taxon>
        <taxon>Pleocyemata</taxon>
        <taxon>Brachyura</taxon>
        <taxon>Eubrachyura</taxon>
        <taxon>Portunoidea</taxon>
        <taxon>Portunidae</taxon>
        <taxon>Portuninae</taxon>
        <taxon>Portunus</taxon>
    </lineage>
</organism>
<evidence type="ECO:0000313" key="2">
    <source>
        <dbReference type="EMBL" id="MPC79243.1"/>
    </source>
</evidence>
<reference evidence="2 3" key="1">
    <citation type="submission" date="2019-05" db="EMBL/GenBank/DDBJ databases">
        <title>Another draft genome of Portunus trituberculatus and its Hox gene families provides insights of decapod evolution.</title>
        <authorList>
            <person name="Jeong J.-H."/>
            <person name="Song I."/>
            <person name="Kim S."/>
            <person name="Choi T."/>
            <person name="Kim D."/>
            <person name="Ryu S."/>
            <person name="Kim W."/>
        </authorList>
    </citation>
    <scope>NUCLEOTIDE SEQUENCE [LARGE SCALE GENOMIC DNA]</scope>
    <source>
        <tissue evidence="2">Muscle</tissue>
    </source>
</reference>
<dbReference type="Proteomes" id="UP000324222">
    <property type="component" value="Unassembled WGS sequence"/>
</dbReference>